<keyword evidence="2" id="KW-1185">Reference proteome</keyword>
<comment type="caution">
    <text evidence="1">The sequence shown here is derived from an EMBL/GenBank/DDBJ whole genome shotgun (WGS) entry which is preliminary data.</text>
</comment>
<evidence type="ECO:0000313" key="1">
    <source>
        <dbReference type="EMBL" id="KRM72431.1"/>
    </source>
</evidence>
<dbReference type="EMBL" id="AYZQ01000001">
    <property type="protein sequence ID" value="KRM72431.1"/>
    <property type="molecule type" value="Genomic_DNA"/>
</dbReference>
<organism evidence="1 2">
    <name type="scientific">Lacticaseibacillus brantae DSM 23927</name>
    <dbReference type="NCBI Taxonomy" id="1423727"/>
    <lineage>
        <taxon>Bacteria</taxon>
        <taxon>Bacillati</taxon>
        <taxon>Bacillota</taxon>
        <taxon>Bacilli</taxon>
        <taxon>Lactobacillales</taxon>
        <taxon>Lactobacillaceae</taxon>
        <taxon>Lacticaseibacillus</taxon>
    </lineage>
</organism>
<sequence length="72" mass="8428">MNIDAFVTAEVQEQPRLILTTLPEKRRTLRLWELRLLLNQPQLRTMYVYVQTPDEAQAIFGFVQQGQKLVLG</sequence>
<evidence type="ECO:0000313" key="2">
    <source>
        <dbReference type="Proteomes" id="UP000051672"/>
    </source>
</evidence>
<protein>
    <submittedName>
        <fullName evidence="1">Uncharacterized protein</fullName>
    </submittedName>
</protein>
<dbReference type="AlphaFoldDB" id="A0A0R2AZN9"/>
<proteinExistence type="predicted"/>
<dbReference type="Proteomes" id="UP000051672">
    <property type="component" value="Unassembled WGS sequence"/>
</dbReference>
<dbReference type="PATRIC" id="fig|1423727.3.peg.136"/>
<reference evidence="1 2" key="1">
    <citation type="journal article" date="2015" name="Genome Announc.">
        <title>Expanding the biotechnology potential of lactobacilli through comparative genomics of 213 strains and associated genera.</title>
        <authorList>
            <person name="Sun Z."/>
            <person name="Harris H.M."/>
            <person name="McCann A."/>
            <person name="Guo C."/>
            <person name="Argimon S."/>
            <person name="Zhang W."/>
            <person name="Yang X."/>
            <person name="Jeffery I.B."/>
            <person name="Cooney J.C."/>
            <person name="Kagawa T.F."/>
            <person name="Liu W."/>
            <person name="Song Y."/>
            <person name="Salvetti E."/>
            <person name="Wrobel A."/>
            <person name="Rasinkangas P."/>
            <person name="Parkhill J."/>
            <person name="Rea M.C."/>
            <person name="O'Sullivan O."/>
            <person name="Ritari J."/>
            <person name="Douillard F.P."/>
            <person name="Paul Ross R."/>
            <person name="Yang R."/>
            <person name="Briner A.E."/>
            <person name="Felis G.E."/>
            <person name="de Vos W.M."/>
            <person name="Barrangou R."/>
            <person name="Klaenhammer T.R."/>
            <person name="Caufield P.W."/>
            <person name="Cui Y."/>
            <person name="Zhang H."/>
            <person name="O'Toole P.W."/>
        </authorList>
    </citation>
    <scope>NUCLEOTIDE SEQUENCE [LARGE SCALE GENOMIC DNA]</scope>
    <source>
        <strain evidence="1 2">DSM 23927</strain>
    </source>
</reference>
<accession>A0A0R2AZN9</accession>
<name>A0A0R2AZN9_9LACO</name>
<gene>
    <name evidence="1" type="ORF">FC34_GL000136</name>
</gene>